<dbReference type="Proteomes" id="UP001183643">
    <property type="component" value="Unassembled WGS sequence"/>
</dbReference>
<comment type="caution">
    <text evidence="1">The sequence shown here is derived from an EMBL/GenBank/DDBJ whole genome shotgun (WGS) entry which is preliminary data.</text>
</comment>
<keyword evidence="2" id="KW-1185">Reference proteome</keyword>
<evidence type="ECO:0000313" key="2">
    <source>
        <dbReference type="Proteomes" id="UP001183643"/>
    </source>
</evidence>
<proteinExistence type="predicted"/>
<sequence>MTNPLGHVARHVGRRWELRGSEAPTLVRLVGQDASASVAVAVFSLPLRV</sequence>
<dbReference type="EMBL" id="JAVDYB010000001">
    <property type="protein sequence ID" value="MDR7280995.1"/>
    <property type="molecule type" value="Genomic_DNA"/>
</dbReference>
<protein>
    <submittedName>
        <fullName evidence="1">Uncharacterized protein</fullName>
    </submittedName>
</protein>
<dbReference type="AlphaFoldDB" id="A0AAE4CGS3"/>
<gene>
    <name evidence="1" type="ORF">J2S41_007773</name>
</gene>
<reference evidence="1" key="1">
    <citation type="submission" date="2023-07" db="EMBL/GenBank/DDBJ databases">
        <title>Sequencing the genomes of 1000 actinobacteria strains.</title>
        <authorList>
            <person name="Klenk H.-P."/>
        </authorList>
    </citation>
    <scope>NUCLEOTIDE SEQUENCE</scope>
    <source>
        <strain evidence="1">DSM 44707</strain>
    </source>
</reference>
<organism evidence="1 2">
    <name type="scientific">Catenuloplanes atrovinosus</name>
    <dbReference type="NCBI Taxonomy" id="137266"/>
    <lineage>
        <taxon>Bacteria</taxon>
        <taxon>Bacillati</taxon>
        <taxon>Actinomycetota</taxon>
        <taxon>Actinomycetes</taxon>
        <taxon>Micromonosporales</taxon>
        <taxon>Micromonosporaceae</taxon>
        <taxon>Catenuloplanes</taxon>
    </lineage>
</organism>
<name>A0AAE4CGS3_9ACTN</name>
<accession>A0AAE4CGS3</accession>
<evidence type="ECO:0000313" key="1">
    <source>
        <dbReference type="EMBL" id="MDR7280995.1"/>
    </source>
</evidence>